<evidence type="ECO:0000313" key="1">
    <source>
        <dbReference type="EMBL" id="PXW60085.1"/>
    </source>
</evidence>
<organism evidence="1 2">
    <name type="scientific">Chelatococcus asaccharovorans</name>
    <dbReference type="NCBI Taxonomy" id="28210"/>
    <lineage>
        <taxon>Bacteria</taxon>
        <taxon>Pseudomonadati</taxon>
        <taxon>Pseudomonadota</taxon>
        <taxon>Alphaproteobacteria</taxon>
        <taxon>Hyphomicrobiales</taxon>
        <taxon>Chelatococcaceae</taxon>
        <taxon>Chelatococcus</taxon>
    </lineage>
</organism>
<proteinExistence type="predicted"/>
<protein>
    <recommendedName>
        <fullName evidence="3">CBS domain-containing protein</fullName>
    </recommendedName>
</protein>
<dbReference type="EMBL" id="QJJK01000004">
    <property type="protein sequence ID" value="PXW60085.1"/>
    <property type="molecule type" value="Genomic_DNA"/>
</dbReference>
<dbReference type="AlphaFoldDB" id="A0A2V3U8E6"/>
<keyword evidence="2" id="KW-1185">Reference proteome</keyword>
<name>A0A2V3U8E6_9HYPH</name>
<gene>
    <name evidence="1" type="ORF">C7450_104137</name>
</gene>
<accession>A0A2V3U8E6</accession>
<comment type="caution">
    <text evidence="1">The sequence shown here is derived from an EMBL/GenBank/DDBJ whole genome shotgun (WGS) entry which is preliminary data.</text>
</comment>
<reference evidence="1 2" key="1">
    <citation type="submission" date="2018-05" db="EMBL/GenBank/DDBJ databases">
        <title>Genomic Encyclopedia of Type Strains, Phase IV (KMG-IV): sequencing the most valuable type-strain genomes for metagenomic binning, comparative biology and taxonomic classification.</title>
        <authorList>
            <person name="Goeker M."/>
        </authorList>
    </citation>
    <scope>NUCLEOTIDE SEQUENCE [LARGE SCALE GENOMIC DNA]</scope>
    <source>
        <strain evidence="1 2">DSM 6462</strain>
    </source>
</reference>
<dbReference type="Proteomes" id="UP000248021">
    <property type="component" value="Unassembled WGS sequence"/>
</dbReference>
<evidence type="ECO:0008006" key="3">
    <source>
        <dbReference type="Google" id="ProtNLM"/>
    </source>
</evidence>
<sequence>MSQLSPNGNIVGVVNRMNLIQRLSKVDADGRNPLAAKRAFSGPLVPRRQLSLRQAAASVFSAETDFASGTWFLRGRPKSSRAIVHFT</sequence>
<evidence type="ECO:0000313" key="2">
    <source>
        <dbReference type="Proteomes" id="UP000248021"/>
    </source>
</evidence>